<feature type="transmembrane region" description="Helical" evidence="17">
    <location>
        <begin position="415"/>
        <end position="438"/>
    </location>
</feature>
<feature type="transmembrane region" description="Helical" evidence="17">
    <location>
        <begin position="239"/>
        <end position="260"/>
    </location>
</feature>
<dbReference type="EMBL" id="KX520650">
    <property type="protein sequence ID" value="APW29077.1"/>
    <property type="molecule type" value="Genomic_DNA"/>
</dbReference>
<comment type="subcellular location">
    <subcellularLocation>
        <location evidence="2 17">Mitochondrion membrane</location>
        <topology evidence="2 17">Multi-pass membrane protein</topology>
    </subcellularLocation>
</comment>
<dbReference type="GO" id="GO:0003954">
    <property type="term" value="F:NADH dehydrogenase activity"/>
    <property type="evidence" value="ECO:0007669"/>
    <property type="project" value="TreeGrafter"/>
</dbReference>
<feature type="transmembrane region" description="Helical" evidence="17">
    <location>
        <begin position="177"/>
        <end position="198"/>
    </location>
</feature>
<keyword evidence="12 17" id="KW-0520">NAD</keyword>
<dbReference type="InterPro" id="IPR001750">
    <property type="entry name" value="ND/Mrp_TM"/>
</dbReference>
<proteinExistence type="inferred from homology"/>
<feature type="domain" description="NADH:ubiquinone oxidoreductase chain 4 N-terminal" evidence="19">
    <location>
        <begin position="2"/>
        <end position="94"/>
    </location>
</feature>
<dbReference type="Pfam" id="PF00361">
    <property type="entry name" value="Proton_antipo_M"/>
    <property type="match status" value="1"/>
</dbReference>
<dbReference type="GO" id="GO:0015990">
    <property type="term" value="P:electron transport coupled proton transport"/>
    <property type="evidence" value="ECO:0007669"/>
    <property type="project" value="TreeGrafter"/>
</dbReference>
<comment type="similarity">
    <text evidence="3 17">Belongs to the complex I subunit 4 family.</text>
</comment>
<feature type="transmembrane region" description="Helical" evidence="17">
    <location>
        <begin position="12"/>
        <end position="32"/>
    </location>
</feature>
<sequence length="439" mass="50084">MMLLMMPITILNWEVMTVSFFILSMFAILNIFKFFQFEINNLLISSDLLSDSLTLLSFWICPLMLISNIIMNKMHSNKKEFALMVWASGLFLMLSFKTFNLMLFYISFETVIIPTLLLIIGWGSQPERLQAGIYLLFYTLGASLPLLIAFMYMNSLLNSMNFPMMWFNSKIMLSTMWALIFILAFLVKLPMFLVHLWLPKAHVEAPIAGSMILAAVLLKLGGYGILRMIPLMIPQMLKISSILLSLGLIGAMMTSFICLLQNDMKALVAYSSVCHMGMMLAGMMTQSSWGISGSLAMMISHGLCSSALFCLVNMLYERSSSRSLIISRGMLSIYPSLMFWWFLLSVNNMAAPPSMNLFSEIALMIGVITWSKICMIPIMLISFFSAMYSLMLFSIPNHGKKWTMFAFSIPSQREFLILILHWLPLNLMIVKMDLWMSWF</sequence>
<evidence type="ECO:0000256" key="5">
    <source>
        <dbReference type="ARBA" id="ARBA00021006"/>
    </source>
</evidence>
<dbReference type="GO" id="GO:0042773">
    <property type="term" value="P:ATP synthesis coupled electron transport"/>
    <property type="evidence" value="ECO:0007669"/>
    <property type="project" value="InterPro"/>
</dbReference>
<dbReference type="GO" id="GO:0031966">
    <property type="term" value="C:mitochondrial membrane"/>
    <property type="evidence" value="ECO:0007669"/>
    <property type="project" value="UniProtKB-SubCell"/>
</dbReference>
<dbReference type="InterPro" id="IPR000260">
    <property type="entry name" value="NADH4_N"/>
</dbReference>
<feature type="transmembrane region" description="Helical" evidence="17">
    <location>
        <begin position="267"/>
        <end position="285"/>
    </location>
</feature>
<dbReference type="PANTHER" id="PTHR43507">
    <property type="entry name" value="NADH-UBIQUINONE OXIDOREDUCTASE CHAIN 4"/>
    <property type="match status" value="1"/>
</dbReference>
<feature type="transmembrane region" description="Helical" evidence="17">
    <location>
        <begin position="291"/>
        <end position="312"/>
    </location>
</feature>
<feature type="transmembrane region" description="Helical" evidence="17">
    <location>
        <begin position="102"/>
        <end position="123"/>
    </location>
</feature>
<feature type="transmembrane region" description="Helical" evidence="17">
    <location>
        <begin position="363"/>
        <end position="394"/>
    </location>
</feature>
<dbReference type="GO" id="GO:0008137">
    <property type="term" value="F:NADH dehydrogenase (ubiquinone) activity"/>
    <property type="evidence" value="ECO:0007669"/>
    <property type="project" value="UniProtKB-UniRule"/>
</dbReference>
<keyword evidence="13 17" id="KW-0830">Ubiquinone</keyword>
<evidence type="ECO:0000256" key="1">
    <source>
        <dbReference type="ARBA" id="ARBA00003257"/>
    </source>
</evidence>
<dbReference type="AlphaFoldDB" id="A0A343AXZ3"/>
<feature type="domain" description="NADH:quinone oxidoreductase/Mrp antiporter transmembrane" evidence="18">
    <location>
        <begin position="100"/>
        <end position="383"/>
    </location>
</feature>
<evidence type="ECO:0000256" key="9">
    <source>
        <dbReference type="ARBA" id="ARBA00022967"/>
    </source>
</evidence>
<reference evidence="20" key="1">
    <citation type="submission" date="2016-07" db="EMBL/GenBank/DDBJ databases">
        <title>Vaejovis smithi mitochondrion recovered from metagenomic samples.</title>
        <authorList>
            <person name="Bolanos L.M."/>
            <person name="Garcia T."/>
            <person name="Rosenblueth M."/>
            <person name="Martinez-Romero E."/>
        </authorList>
    </citation>
    <scope>NUCLEOTIDE SEQUENCE</scope>
</reference>
<evidence type="ECO:0000256" key="16">
    <source>
        <dbReference type="ARBA" id="ARBA00049551"/>
    </source>
</evidence>
<evidence type="ECO:0000256" key="17">
    <source>
        <dbReference type="RuleBase" id="RU003297"/>
    </source>
</evidence>
<protein>
    <recommendedName>
        <fullName evidence="5 17">NADH-ubiquinone oxidoreductase chain 4</fullName>
        <ecNumber evidence="4 17">7.1.1.2</ecNumber>
    </recommendedName>
</protein>
<accession>A0A343AXZ3</accession>
<evidence type="ECO:0000256" key="11">
    <source>
        <dbReference type="ARBA" id="ARBA00022989"/>
    </source>
</evidence>
<evidence type="ECO:0000256" key="7">
    <source>
        <dbReference type="ARBA" id="ARBA00022660"/>
    </source>
</evidence>
<keyword evidence="7 17" id="KW-0679">Respiratory chain</keyword>
<keyword evidence="9" id="KW-1278">Translocase</keyword>
<gene>
    <name evidence="20" type="primary">nd4</name>
</gene>
<evidence type="ECO:0000256" key="10">
    <source>
        <dbReference type="ARBA" id="ARBA00022982"/>
    </source>
</evidence>
<evidence type="ECO:0000256" key="8">
    <source>
        <dbReference type="ARBA" id="ARBA00022692"/>
    </source>
</evidence>
<dbReference type="GO" id="GO:0048039">
    <property type="term" value="F:ubiquinone binding"/>
    <property type="evidence" value="ECO:0007669"/>
    <property type="project" value="TreeGrafter"/>
</dbReference>
<evidence type="ECO:0000256" key="2">
    <source>
        <dbReference type="ARBA" id="ARBA00004225"/>
    </source>
</evidence>
<comment type="function">
    <text evidence="17">Core subunit of the mitochondrial membrane respiratory chain NADH dehydrogenase (Complex I) which catalyzes electron transfer from NADH through the respiratory chain, using ubiquinone as an electron acceptor. Essential for the catalytic activity and assembly of complex I.</text>
</comment>
<comment type="catalytic activity">
    <reaction evidence="16 17">
        <text>a ubiquinone + NADH + 5 H(+)(in) = a ubiquinol + NAD(+) + 4 H(+)(out)</text>
        <dbReference type="Rhea" id="RHEA:29091"/>
        <dbReference type="Rhea" id="RHEA-COMP:9565"/>
        <dbReference type="Rhea" id="RHEA-COMP:9566"/>
        <dbReference type="ChEBI" id="CHEBI:15378"/>
        <dbReference type="ChEBI" id="CHEBI:16389"/>
        <dbReference type="ChEBI" id="CHEBI:17976"/>
        <dbReference type="ChEBI" id="CHEBI:57540"/>
        <dbReference type="ChEBI" id="CHEBI:57945"/>
        <dbReference type="EC" id="7.1.1.2"/>
    </reaction>
</comment>
<comment type="function">
    <text evidence="1">Core subunit of the mitochondrial membrane respiratory chain NADH dehydrogenase (Complex I) that is believed to belong to the minimal assembly required for catalysis. Complex I functions in the transfer of electrons from NADH to the respiratory chain. The immediate electron acceptor for the enzyme is believed to be ubiquinone.</text>
</comment>
<evidence type="ECO:0000259" key="19">
    <source>
        <dbReference type="Pfam" id="PF01059"/>
    </source>
</evidence>
<feature type="transmembrane region" description="Helical" evidence="17">
    <location>
        <begin position="135"/>
        <end position="157"/>
    </location>
</feature>
<evidence type="ECO:0000256" key="15">
    <source>
        <dbReference type="ARBA" id="ARBA00023136"/>
    </source>
</evidence>
<keyword evidence="14 17" id="KW-0496">Mitochondrion</keyword>
<evidence type="ECO:0000256" key="14">
    <source>
        <dbReference type="ARBA" id="ARBA00023128"/>
    </source>
</evidence>
<dbReference type="RefSeq" id="YP_009412985.1">
    <property type="nucleotide sequence ID" value="NC_035567.1"/>
</dbReference>
<name>A0A343AXZ3_VAEMS</name>
<dbReference type="PRINTS" id="PR01437">
    <property type="entry name" value="NUOXDRDTASE4"/>
</dbReference>
<keyword evidence="15 17" id="KW-0472">Membrane</keyword>
<geneLocation type="mitochondrion" evidence="20"/>
<dbReference type="GeneID" id="33867195"/>
<evidence type="ECO:0000256" key="6">
    <source>
        <dbReference type="ARBA" id="ARBA00022448"/>
    </source>
</evidence>
<evidence type="ECO:0000256" key="12">
    <source>
        <dbReference type="ARBA" id="ARBA00023027"/>
    </source>
</evidence>
<dbReference type="InterPro" id="IPR003918">
    <property type="entry name" value="NADH_UbQ_OxRdtase"/>
</dbReference>
<keyword evidence="10 17" id="KW-0249">Electron transport</keyword>
<evidence type="ECO:0000256" key="13">
    <source>
        <dbReference type="ARBA" id="ARBA00023075"/>
    </source>
</evidence>
<dbReference type="PANTHER" id="PTHR43507:SF20">
    <property type="entry name" value="NADH-UBIQUINONE OXIDOREDUCTASE CHAIN 4"/>
    <property type="match status" value="1"/>
</dbReference>
<evidence type="ECO:0000256" key="4">
    <source>
        <dbReference type="ARBA" id="ARBA00012944"/>
    </source>
</evidence>
<feature type="transmembrane region" description="Helical" evidence="17">
    <location>
        <begin position="324"/>
        <end position="343"/>
    </location>
</feature>
<evidence type="ECO:0000313" key="20">
    <source>
        <dbReference type="EMBL" id="APW29077.1"/>
    </source>
</evidence>
<keyword evidence="6 17" id="KW-0813">Transport</keyword>
<feature type="transmembrane region" description="Helical" evidence="17">
    <location>
        <begin position="52"/>
        <end position="71"/>
    </location>
</feature>
<evidence type="ECO:0000259" key="18">
    <source>
        <dbReference type="Pfam" id="PF00361"/>
    </source>
</evidence>
<organism evidence="20">
    <name type="scientific">Vaejovis mexicanus smithi</name>
    <name type="common">Mexican scorpion</name>
    <name type="synonym">Vaejovis smithi</name>
    <dbReference type="NCBI Taxonomy" id="1562928"/>
    <lineage>
        <taxon>Eukaryota</taxon>
        <taxon>Metazoa</taxon>
        <taxon>Ecdysozoa</taxon>
        <taxon>Arthropoda</taxon>
        <taxon>Chelicerata</taxon>
        <taxon>Arachnida</taxon>
        <taxon>Scorpiones</taxon>
        <taxon>Iurida</taxon>
        <taxon>Chactoidea</taxon>
        <taxon>Vaejovidae</taxon>
        <taxon>Vaejovis</taxon>
    </lineage>
</organism>
<dbReference type="Pfam" id="PF01059">
    <property type="entry name" value="Oxidored_q5_N"/>
    <property type="match status" value="1"/>
</dbReference>
<keyword evidence="11 17" id="KW-1133">Transmembrane helix</keyword>
<keyword evidence="8 17" id="KW-0812">Transmembrane</keyword>
<feature type="transmembrane region" description="Helical" evidence="17">
    <location>
        <begin position="210"/>
        <end position="233"/>
    </location>
</feature>
<dbReference type="EC" id="7.1.1.2" evidence="4 17"/>
<evidence type="ECO:0000256" key="3">
    <source>
        <dbReference type="ARBA" id="ARBA00009025"/>
    </source>
</evidence>